<dbReference type="Proteomes" id="UP001055811">
    <property type="component" value="Linkage Group LG04"/>
</dbReference>
<gene>
    <name evidence="1" type="ORF">L2E82_20491</name>
</gene>
<reference evidence="1 2" key="2">
    <citation type="journal article" date="2022" name="Mol. Ecol. Resour.">
        <title>The genomes of chicory, endive, great burdock and yacon provide insights into Asteraceae paleo-polyploidization history and plant inulin production.</title>
        <authorList>
            <person name="Fan W."/>
            <person name="Wang S."/>
            <person name="Wang H."/>
            <person name="Wang A."/>
            <person name="Jiang F."/>
            <person name="Liu H."/>
            <person name="Zhao H."/>
            <person name="Xu D."/>
            <person name="Zhang Y."/>
        </authorList>
    </citation>
    <scope>NUCLEOTIDE SEQUENCE [LARGE SCALE GENOMIC DNA]</scope>
    <source>
        <strain evidence="2">cv. Punajuju</strain>
        <tissue evidence="1">Leaves</tissue>
    </source>
</reference>
<comment type="caution">
    <text evidence="1">The sequence shown here is derived from an EMBL/GenBank/DDBJ whole genome shotgun (WGS) entry which is preliminary data.</text>
</comment>
<accession>A0ACB9DT33</accession>
<keyword evidence="2" id="KW-1185">Reference proteome</keyword>
<reference evidence="2" key="1">
    <citation type="journal article" date="2022" name="Mol. Ecol. Resour.">
        <title>The genomes of chicory, endive, great burdock and yacon provide insights into Asteraceae palaeo-polyploidization history and plant inulin production.</title>
        <authorList>
            <person name="Fan W."/>
            <person name="Wang S."/>
            <person name="Wang H."/>
            <person name="Wang A."/>
            <person name="Jiang F."/>
            <person name="Liu H."/>
            <person name="Zhao H."/>
            <person name="Xu D."/>
            <person name="Zhang Y."/>
        </authorList>
    </citation>
    <scope>NUCLEOTIDE SEQUENCE [LARGE SCALE GENOMIC DNA]</scope>
    <source>
        <strain evidence="2">cv. Punajuju</strain>
    </source>
</reference>
<name>A0ACB9DT33_CICIN</name>
<evidence type="ECO:0000313" key="1">
    <source>
        <dbReference type="EMBL" id="KAI3749874.1"/>
    </source>
</evidence>
<organism evidence="1 2">
    <name type="scientific">Cichorium intybus</name>
    <name type="common">Chicory</name>
    <dbReference type="NCBI Taxonomy" id="13427"/>
    <lineage>
        <taxon>Eukaryota</taxon>
        <taxon>Viridiplantae</taxon>
        <taxon>Streptophyta</taxon>
        <taxon>Embryophyta</taxon>
        <taxon>Tracheophyta</taxon>
        <taxon>Spermatophyta</taxon>
        <taxon>Magnoliopsida</taxon>
        <taxon>eudicotyledons</taxon>
        <taxon>Gunneridae</taxon>
        <taxon>Pentapetalae</taxon>
        <taxon>asterids</taxon>
        <taxon>campanulids</taxon>
        <taxon>Asterales</taxon>
        <taxon>Asteraceae</taxon>
        <taxon>Cichorioideae</taxon>
        <taxon>Cichorieae</taxon>
        <taxon>Cichoriinae</taxon>
        <taxon>Cichorium</taxon>
    </lineage>
</organism>
<protein>
    <submittedName>
        <fullName evidence="1">Uncharacterized protein</fullName>
    </submittedName>
</protein>
<sequence length="290" mass="31119">MDSPYCSFKSSLGLNRERIFRTTIGLMTKGCADDWFPFKSSDDDSIPDSGDDSDDEDGISDTWQQFDMGLEDGEIDPAVDSFSKSPDNPAAVPTVETTEPIEVEPTSRKLDSLIGNKTVAPDSNDGINYKYIPTPVPDNSRTGSPVCSTLPGPNPSKPISNSVAKDLASSPEFEFGDSNVKRRRTKKKNKGDDSLYHTNIPPPVSPGQRDDNSSQVPSSSPSIDLNRCVNAPRSSSQNVEPSGSPSHSMSASSRELDHTADIGIQLGFQIDRSNPALVEAINGGGVKKVP</sequence>
<proteinExistence type="predicted"/>
<evidence type="ECO:0000313" key="2">
    <source>
        <dbReference type="Proteomes" id="UP001055811"/>
    </source>
</evidence>
<dbReference type="EMBL" id="CM042012">
    <property type="protein sequence ID" value="KAI3749874.1"/>
    <property type="molecule type" value="Genomic_DNA"/>
</dbReference>